<evidence type="ECO:0000259" key="1">
    <source>
        <dbReference type="PROSITE" id="PS51186"/>
    </source>
</evidence>
<dbReference type="RefSeq" id="WP_346823616.1">
    <property type="nucleotide sequence ID" value="NZ_JBDKWZ010000017.1"/>
</dbReference>
<accession>A0AAW9SEN9</accession>
<name>A0AAW9SEN9_9BACT</name>
<dbReference type="AlphaFoldDB" id="A0AAW9SEN9"/>
<feature type="domain" description="N-acetyltransferase" evidence="1">
    <location>
        <begin position="17"/>
        <end position="172"/>
    </location>
</feature>
<protein>
    <submittedName>
        <fullName evidence="2">GNAT family protein</fullName>
        <ecNumber evidence="2">2.-.-.-</ecNumber>
    </submittedName>
</protein>
<reference evidence="2 3" key="1">
    <citation type="submission" date="2024-04" db="EMBL/GenBank/DDBJ databases">
        <title>Novel genus in family Flammeovirgaceae.</title>
        <authorList>
            <person name="Nguyen T.H."/>
            <person name="Vuong T.Q."/>
            <person name="Le H."/>
            <person name="Kim S.-G."/>
        </authorList>
    </citation>
    <scope>NUCLEOTIDE SEQUENCE [LARGE SCALE GENOMIC DNA]</scope>
    <source>
        <strain evidence="2 3">JCM 23209</strain>
    </source>
</reference>
<dbReference type="SUPFAM" id="SSF55729">
    <property type="entry name" value="Acyl-CoA N-acyltransferases (Nat)"/>
    <property type="match status" value="1"/>
</dbReference>
<dbReference type="Pfam" id="PF13302">
    <property type="entry name" value="Acetyltransf_3"/>
    <property type="match status" value="1"/>
</dbReference>
<comment type="caution">
    <text evidence="2">The sequence shown here is derived from an EMBL/GenBank/DDBJ whole genome shotgun (WGS) entry which is preliminary data.</text>
</comment>
<dbReference type="InterPro" id="IPR016181">
    <property type="entry name" value="Acyl_CoA_acyltransferase"/>
</dbReference>
<proteinExistence type="predicted"/>
<dbReference type="PANTHER" id="PTHR43328">
    <property type="entry name" value="ACETYLTRANSFERASE-RELATED"/>
    <property type="match status" value="1"/>
</dbReference>
<dbReference type="Proteomes" id="UP001403385">
    <property type="component" value="Unassembled WGS sequence"/>
</dbReference>
<dbReference type="EMBL" id="JBDKWZ010000017">
    <property type="protein sequence ID" value="MEN7550834.1"/>
    <property type="molecule type" value="Genomic_DNA"/>
</dbReference>
<evidence type="ECO:0000313" key="2">
    <source>
        <dbReference type="EMBL" id="MEN7550834.1"/>
    </source>
</evidence>
<dbReference type="EC" id="2.-.-.-" evidence="2"/>
<dbReference type="Gene3D" id="3.40.630.30">
    <property type="match status" value="1"/>
</dbReference>
<evidence type="ECO:0000313" key="3">
    <source>
        <dbReference type="Proteomes" id="UP001403385"/>
    </source>
</evidence>
<dbReference type="PROSITE" id="PS51186">
    <property type="entry name" value="GNAT"/>
    <property type="match status" value="1"/>
</dbReference>
<dbReference type="InterPro" id="IPR000182">
    <property type="entry name" value="GNAT_dom"/>
</dbReference>
<gene>
    <name evidence="2" type="ORF">AAG747_23135</name>
</gene>
<organism evidence="2 3">
    <name type="scientific">Rapidithrix thailandica</name>
    <dbReference type="NCBI Taxonomy" id="413964"/>
    <lineage>
        <taxon>Bacteria</taxon>
        <taxon>Pseudomonadati</taxon>
        <taxon>Bacteroidota</taxon>
        <taxon>Cytophagia</taxon>
        <taxon>Cytophagales</taxon>
        <taxon>Flammeovirgaceae</taxon>
        <taxon>Rapidithrix</taxon>
    </lineage>
</organism>
<keyword evidence="2" id="KW-0808">Transferase</keyword>
<sequence>MILQITLDLRLRPLCFEDHREMARLANNRKIWRNLRDLFPSPYTEEDAKEFIAIYQGERMPPTFAIEYQGNFAGVVGLVPQSDVYKKTAEVGYWLGEPYWGKGIMTQVVKQIVRYGFEQLGFLRIFTGVFAYNLASQHVLEKAGFVKEAVFKNAIFKDGQVTDEVRYGIWKESDISE</sequence>
<dbReference type="PANTHER" id="PTHR43328:SF1">
    <property type="entry name" value="N-ACETYLTRANSFERASE DOMAIN-CONTAINING PROTEIN"/>
    <property type="match status" value="1"/>
</dbReference>
<dbReference type="GO" id="GO:0016747">
    <property type="term" value="F:acyltransferase activity, transferring groups other than amino-acyl groups"/>
    <property type="evidence" value="ECO:0007669"/>
    <property type="project" value="InterPro"/>
</dbReference>
<keyword evidence="3" id="KW-1185">Reference proteome</keyword>